<feature type="transmembrane region" description="Helical" evidence="2">
    <location>
        <begin position="405"/>
        <end position="430"/>
    </location>
</feature>
<dbReference type="STRING" id="905079.L1IZ19"/>
<feature type="transmembrane region" description="Helical" evidence="2">
    <location>
        <begin position="332"/>
        <end position="356"/>
    </location>
</feature>
<dbReference type="GO" id="GO:0016020">
    <property type="term" value="C:membrane"/>
    <property type="evidence" value="ECO:0007669"/>
    <property type="project" value="TreeGrafter"/>
</dbReference>
<dbReference type="PANTHER" id="PTHR10796:SF92">
    <property type="entry name" value="PATCHED-RELATED, ISOFORM A"/>
    <property type="match status" value="1"/>
</dbReference>
<comment type="similarity">
    <text evidence="1">Belongs to the patched family.</text>
</comment>
<dbReference type="EMBL" id="JH993024">
    <property type="protein sequence ID" value="EKX41307.1"/>
    <property type="molecule type" value="Genomic_DNA"/>
</dbReference>
<dbReference type="InterPro" id="IPR000731">
    <property type="entry name" value="SSD"/>
</dbReference>
<feature type="transmembrane region" description="Helical" evidence="2">
    <location>
        <begin position="436"/>
        <end position="458"/>
    </location>
</feature>
<evidence type="ECO:0000313" key="6">
    <source>
        <dbReference type="Proteomes" id="UP000011087"/>
    </source>
</evidence>
<dbReference type="KEGG" id="gtt:GUITHDRAFT_164388"/>
<feature type="transmembrane region" description="Helical" evidence="2">
    <location>
        <begin position="362"/>
        <end position="384"/>
    </location>
</feature>
<feature type="transmembrane region" description="Helical" evidence="2">
    <location>
        <begin position="302"/>
        <end position="320"/>
    </location>
</feature>
<dbReference type="SUPFAM" id="SSF82866">
    <property type="entry name" value="Multidrug efflux transporter AcrB transmembrane domain"/>
    <property type="match status" value="2"/>
</dbReference>
<dbReference type="InterPro" id="IPR053958">
    <property type="entry name" value="HMGCR/SNAP/NPC1-like_SSD"/>
</dbReference>
<dbReference type="Proteomes" id="UP000011087">
    <property type="component" value="Unassembled WGS sequence"/>
</dbReference>
<feature type="transmembrane region" description="Helical" evidence="2">
    <location>
        <begin position="916"/>
        <end position="941"/>
    </location>
</feature>
<dbReference type="AlphaFoldDB" id="L1IZ19"/>
<dbReference type="GeneID" id="17298037"/>
<dbReference type="RefSeq" id="XP_005828287.1">
    <property type="nucleotide sequence ID" value="XM_005828230.1"/>
</dbReference>
<feature type="transmembrane region" description="Helical" evidence="2">
    <location>
        <begin position="962"/>
        <end position="979"/>
    </location>
</feature>
<feature type="domain" description="SSD" evidence="3">
    <location>
        <begin position="301"/>
        <end position="458"/>
    </location>
</feature>
<keyword evidence="2" id="KW-0812">Transmembrane</keyword>
<dbReference type="Pfam" id="PF12349">
    <property type="entry name" value="Sterol-sensing"/>
    <property type="match status" value="1"/>
</dbReference>
<evidence type="ECO:0000256" key="1">
    <source>
        <dbReference type="ARBA" id="ARBA00005585"/>
    </source>
</evidence>
<protein>
    <recommendedName>
        <fullName evidence="3">SSD domain-containing protein</fullName>
    </recommendedName>
</protein>
<dbReference type="EnsemblProtists" id="EKX41307">
    <property type="protein sequence ID" value="EKX41307"/>
    <property type="gene ID" value="GUITHDRAFT_164388"/>
</dbReference>
<keyword evidence="2" id="KW-1133">Transmembrane helix</keyword>
<dbReference type="OMA" id="MWHITFF"/>
<reference evidence="5" key="3">
    <citation type="submission" date="2015-06" db="UniProtKB">
        <authorList>
            <consortium name="EnsemblProtists"/>
        </authorList>
    </citation>
    <scope>IDENTIFICATION</scope>
</reference>
<proteinExistence type="inferred from homology"/>
<dbReference type="OrthoDB" id="6510177at2759"/>
<sequence>MASSILDPLINFSASVDKAVASYLERWGRIVAKKPWTVFLVSLAVFVIFVSGVSKSKQETETENLWTPSGSQVLKDKDFYTEMFGSGFRVETIFFKSKTGSNVLTSEHFKEVYDFDTKLRRDLVVLVDDVPYNFTSICAKARPGDNFCLTGGSPLEFMYDMGSHRFDFNLIDTDAKLLSRINTAQLVFTPSDSQKPVVLDISDRQKLLAGKEYKDGKIVSANTLKVTWFASRANDTNRGDSNCYNSVTNPKGKKGCNPTLVWEGKFLEEVEKWNQQSKHVKAYVQVESSISRVLSGIIGGDIIQLNIGIALIVIYAILVLGKFHPVLSRSAVAFSGVASVGLAIGATYGICGYANIPQTPVTTLLPFILLGIGVDDMFVLAGALDRAPRHHSLEDRIAYMMKSAGSSITLTSMTDMLAFALGTITTFPALRYFCSYAAIGIVLDYFFQITIFSACIVWDEQRIMAQGRDCFCFCAPCAKKGSSCTCCYVEEEEMSKSCCNDRCCMREGGYLRYFIAEYYAPLLTNLYFKIGTILVFMGLLAVGAYGLTQLGEDFSLSYFVPSDNPLQEVFKIRDEEFRTGGIKVDVLMDHRKQPAAYGLHTAKTKEEVKKIESSVDTFAWTVKNTMSNPLTNFSSFVYDFQLNPSLFYVPSAAANLSTPASWQKLRSSEYMDGADKLETMQIKDPKLFYDVFHHWLTTPSGAAFRGYVSPYEWYEKFISWIELQPQKRNVYKYEQQEVVLDKTPAPGGNSIHPSTYRPKDPVLFCSLLKYFLSTNQTLADQVKNLGDSPRCYPEGGDVQVHRMNVEMKCRLDPGPCPKSNASAEVEIMTGIRNKVKEAPDGLHPIAYSFSFLYTEQYAVVRTEAFSNLGFSIAAVAAVTFVLIAHPLTSLLVIINVAMVLVDITGLMWLWNVTINSVSIINLVLAIGLAVDYSAHVAHAFMSATGTRDERVKKAMEEMGADVIHGALSTFVAVLVTAPSKSYIFQMFFKQFFGICFFGALHGLCFLPVILSFIGPKSHREEYVTDTKEEGEAGVSKQPALSYVNSMEKSDAVSIPNMDIGNVRRAANQSE</sequence>
<dbReference type="InterPro" id="IPR051697">
    <property type="entry name" value="Patched_domain-protein"/>
</dbReference>
<dbReference type="PaxDb" id="55529-EKX41307"/>
<name>L1IZ19_GUITC</name>
<keyword evidence="2" id="KW-0472">Membrane</keyword>
<dbReference type="PANTHER" id="PTHR10796">
    <property type="entry name" value="PATCHED-RELATED"/>
    <property type="match status" value="1"/>
</dbReference>
<evidence type="ECO:0000256" key="2">
    <source>
        <dbReference type="SAM" id="Phobius"/>
    </source>
</evidence>
<reference evidence="6" key="2">
    <citation type="submission" date="2012-11" db="EMBL/GenBank/DDBJ databases">
        <authorList>
            <person name="Kuo A."/>
            <person name="Curtis B.A."/>
            <person name="Tanifuji G."/>
            <person name="Burki F."/>
            <person name="Gruber A."/>
            <person name="Irimia M."/>
            <person name="Maruyama S."/>
            <person name="Arias M.C."/>
            <person name="Ball S.G."/>
            <person name="Gile G.H."/>
            <person name="Hirakawa Y."/>
            <person name="Hopkins J.F."/>
            <person name="Rensing S.A."/>
            <person name="Schmutz J."/>
            <person name="Symeonidi A."/>
            <person name="Elias M."/>
            <person name="Eveleigh R.J."/>
            <person name="Herman E.K."/>
            <person name="Klute M.J."/>
            <person name="Nakayama T."/>
            <person name="Obornik M."/>
            <person name="Reyes-Prieto A."/>
            <person name="Armbrust E.V."/>
            <person name="Aves S.J."/>
            <person name="Beiko R.G."/>
            <person name="Coutinho P."/>
            <person name="Dacks J.B."/>
            <person name="Durnford D.G."/>
            <person name="Fast N.M."/>
            <person name="Green B.R."/>
            <person name="Grisdale C."/>
            <person name="Hempe F."/>
            <person name="Henrissat B."/>
            <person name="Hoppner M.P."/>
            <person name="Ishida K.-I."/>
            <person name="Kim E."/>
            <person name="Koreny L."/>
            <person name="Kroth P.G."/>
            <person name="Liu Y."/>
            <person name="Malik S.-B."/>
            <person name="Maier U.G."/>
            <person name="McRose D."/>
            <person name="Mock T."/>
            <person name="Neilson J.A."/>
            <person name="Onodera N.T."/>
            <person name="Poole A.M."/>
            <person name="Pritham E.J."/>
            <person name="Richards T.A."/>
            <person name="Rocap G."/>
            <person name="Roy S.W."/>
            <person name="Sarai C."/>
            <person name="Schaack S."/>
            <person name="Shirato S."/>
            <person name="Slamovits C.H."/>
            <person name="Spencer D.F."/>
            <person name="Suzuki S."/>
            <person name="Worden A.Z."/>
            <person name="Zauner S."/>
            <person name="Barry K."/>
            <person name="Bell C."/>
            <person name="Bharti A.K."/>
            <person name="Crow J.A."/>
            <person name="Grimwood J."/>
            <person name="Kramer R."/>
            <person name="Lindquist E."/>
            <person name="Lucas S."/>
            <person name="Salamov A."/>
            <person name="McFadden G.I."/>
            <person name="Lane C.E."/>
            <person name="Keeling P.J."/>
            <person name="Gray M.W."/>
            <person name="Grigoriev I.V."/>
            <person name="Archibald J.M."/>
        </authorList>
    </citation>
    <scope>NUCLEOTIDE SEQUENCE</scope>
    <source>
        <strain evidence="6">CCMP2712</strain>
    </source>
</reference>
<reference evidence="4 6" key="1">
    <citation type="journal article" date="2012" name="Nature">
        <title>Algal genomes reveal evolutionary mosaicism and the fate of nucleomorphs.</title>
        <authorList>
            <consortium name="DOE Joint Genome Institute"/>
            <person name="Curtis B.A."/>
            <person name="Tanifuji G."/>
            <person name="Burki F."/>
            <person name="Gruber A."/>
            <person name="Irimia M."/>
            <person name="Maruyama S."/>
            <person name="Arias M.C."/>
            <person name="Ball S.G."/>
            <person name="Gile G.H."/>
            <person name="Hirakawa Y."/>
            <person name="Hopkins J.F."/>
            <person name="Kuo A."/>
            <person name="Rensing S.A."/>
            <person name="Schmutz J."/>
            <person name="Symeonidi A."/>
            <person name="Elias M."/>
            <person name="Eveleigh R.J."/>
            <person name="Herman E.K."/>
            <person name="Klute M.J."/>
            <person name="Nakayama T."/>
            <person name="Obornik M."/>
            <person name="Reyes-Prieto A."/>
            <person name="Armbrust E.V."/>
            <person name="Aves S.J."/>
            <person name="Beiko R.G."/>
            <person name="Coutinho P."/>
            <person name="Dacks J.B."/>
            <person name="Durnford D.G."/>
            <person name="Fast N.M."/>
            <person name="Green B.R."/>
            <person name="Grisdale C.J."/>
            <person name="Hempel F."/>
            <person name="Henrissat B."/>
            <person name="Hoppner M.P."/>
            <person name="Ishida K."/>
            <person name="Kim E."/>
            <person name="Koreny L."/>
            <person name="Kroth P.G."/>
            <person name="Liu Y."/>
            <person name="Malik S.B."/>
            <person name="Maier U.G."/>
            <person name="McRose D."/>
            <person name="Mock T."/>
            <person name="Neilson J.A."/>
            <person name="Onodera N.T."/>
            <person name="Poole A.M."/>
            <person name="Pritham E.J."/>
            <person name="Richards T.A."/>
            <person name="Rocap G."/>
            <person name="Roy S.W."/>
            <person name="Sarai C."/>
            <person name="Schaack S."/>
            <person name="Shirato S."/>
            <person name="Slamovits C.H."/>
            <person name="Spencer D.F."/>
            <person name="Suzuki S."/>
            <person name="Worden A.Z."/>
            <person name="Zauner S."/>
            <person name="Barry K."/>
            <person name="Bell C."/>
            <person name="Bharti A.K."/>
            <person name="Crow J.A."/>
            <person name="Grimwood J."/>
            <person name="Kramer R."/>
            <person name="Lindquist E."/>
            <person name="Lucas S."/>
            <person name="Salamov A."/>
            <person name="McFadden G.I."/>
            <person name="Lane C.E."/>
            <person name="Keeling P.J."/>
            <person name="Gray M.W."/>
            <person name="Grigoriev I.V."/>
            <person name="Archibald J.M."/>
        </authorList>
    </citation>
    <scope>NUCLEOTIDE SEQUENCE</scope>
    <source>
        <strain evidence="4 6">CCMP2712</strain>
    </source>
</reference>
<keyword evidence="6" id="KW-1185">Reference proteome</keyword>
<dbReference type="HOGENOM" id="CLU_002359_4_0_1"/>
<feature type="transmembrane region" description="Helical" evidence="2">
    <location>
        <begin position="991"/>
        <end position="1013"/>
    </location>
</feature>
<gene>
    <name evidence="4" type="ORF">GUITHDRAFT_164388</name>
</gene>
<evidence type="ECO:0000313" key="5">
    <source>
        <dbReference type="EnsemblProtists" id="EKX41307"/>
    </source>
</evidence>
<dbReference type="PROSITE" id="PS50156">
    <property type="entry name" value="SSD"/>
    <property type="match status" value="1"/>
</dbReference>
<dbReference type="eggNOG" id="KOG1933">
    <property type="taxonomic scope" value="Eukaryota"/>
</dbReference>
<dbReference type="Gene3D" id="1.20.1640.10">
    <property type="entry name" value="Multidrug efflux transporter AcrB transmembrane domain"/>
    <property type="match status" value="2"/>
</dbReference>
<accession>L1IZ19</accession>
<evidence type="ECO:0000313" key="4">
    <source>
        <dbReference type="EMBL" id="EKX41307.1"/>
    </source>
</evidence>
<feature type="transmembrane region" description="Helical" evidence="2">
    <location>
        <begin position="526"/>
        <end position="547"/>
    </location>
</feature>
<evidence type="ECO:0000259" key="3">
    <source>
        <dbReference type="PROSITE" id="PS50156"/>
    </source>
</evidence>
<organism evidence="4">
    <name type="scientific">Guillardia theta (strain CCMP2712)</name>
    <name type="common">Cryptophyte</name>
    <dbReference type="NCBI Taxonomy" id="905079"/>
    <lineage>
        <taxon>Eukaryota</taxon>
        <taxon>Cryptophyceae</taxon>
        <taxon>Pyrenomonadales</taxon>
        <taxon>Geminigeraceae</taxon>
        <taxon>Guillardia</taxon>
    </lineage>
</organism>